<organism evidence="1 2">
    <name type="scientific">Ameca splendens</name>
    <dbReference type="NCBI Taxonomy" id="208324"/>
    <lineage>
        <taxon>Eukaryota</taxon>
        <taxon>Metazoa</taxon>
        <taxon>Chordata</taxon>
        <taxon>Craniata</taxon>
        <taxon>Vertebrata</taxon>
        <taxon>Euteleostomi</taxon>
        <taxon>Actinopterygii</taxon>
        <taxon>Neopterygii</taxon>
        <taxon>Teleostei</taxon>
        <taxon>Neoteleostei</taxon>
        <taxon>Acanthomorphata</taxon>
        <taxon>Ovalentaria</taxon>
        <taxon>Atherinomorphae</taxon>
        <taxon>Cyprinodontiformes</taxon>
        <taxon>Goodeidae</taxon>
        <taxon>Ameca</taxon>
    </lineage>
</organism>
<keyword evidence="2" id="KW-1185">Reference proteome</keyword>
<reference evidence="1 2" key="1">
    <citation type="submission" date="2021-06" db="EMBL/GenBank/DDBJ databases">
        <authorList>
            <person name="Palmer J.M."/>
        </authorList>
    </citation>
    <scope>NUCLEOTIDE SEQUENCE [LARGE SCALE GENOMIC DNA]</scope>
    <source>
        <strain evidence="1 2">AS_MEX2019</strain>
        <tissue evidence="1">Muscle</tissue>
    </source>
</reference>
<sequence>MENQTDRMLIGRPGEAQKNHWKERVVKGRFVDCMTNGGPVNRFSQLSFESLQLLQGNHCLLVASLINALSALQLGG</sequence>
<dbReference type="Proteomes" id="UP001469553">
    <property type="component" value="Unassembled WGS sequence"/>
</dbReference>
<evidence type="ECO:0000313" key="1">
    <source>
        <dbReference type="EMBL" id="MEQ2288273.1"/>
    </source>
</evidence>
<gene>
    <name evidence="1" type="ORF">AMECASPLE_021049</name>
</gene>
<dbReference type="EMBL" id="JAHRIP010020601">
    <property type="protein sequence ID" value="MEQ2288273.1"/>
    <property type="molecule type" value="Genomic_DNA"/>
</dbReference>
<accession>A0ABV0Y3Y1</accession>
<name>A0ABV0Y3Y1_9TELE</name>
<protein>
    <submittedName>
        <fullName evidence="1">Uncharacterized protein</fullName>
    </submittedName>
</protein>
<comment type="caution">
    <text evidence="1">The sequence shown here is derived from an EMBL/GenBank/DDBJ whole genome shotgun (WGS) entry which is preliminary data.</text>
</comment>
<proteinExistence type="predicted"/>
<evidence type="ECO:0000313" key="2">
    <source>
        <dbReference type="Proteomes" id="UP001469553"/>
    </source>
</evidence>